<organism evidence="1 2">
    <name type="scientific">Porphyromonas canoris</name>
    <dbReference type="NCBI Taxonomy" id="36875"/>
    <lineage>
        <taxon>Bacteria</taxon>
        <taxon>Pseudomonadati</taxon>
        <taxon>Bacteroidota</taxon>
        <taxon>Bacteroidia</taxon>
        <taxon>Bacteroidales</taxon>
        <taxon>Porphyromonadaceae</taxon>
        <taxon>Porphyromonas</taxon>
    </lineage>
</organism>
<name>A0ABR4XM38_9PORP</name>
<gene>
    <name evidence="1" type="ORF">HQ43_02525</name>
</gene>
<accession>A0ABR4XM38</accession>
<dbReference type="EMBL" id="JQZV01000005">
    <property type="protein sequence ID" value="KGN93079.1"/>
    <property type="molecule type" value="Genomic_DNA"/>
</dbReference>
<dbReference type="Proteomes" id="UP000030101">
    <property type="component" value="Unassembled WGS sequence"/>
</dbReference>
<proteinExistence type="predicted"/>
<reference evidence="1 2" key="1">
    <citation type="submission" date="2014-08" db="EMBL/GenBank/DDBJ databases">
        <title>Porphyromonas canoris strain:OH2762 Genome sequencing.</title>
        <authorList>
            <person name="Wallis C."/>
            <person name="Deusch O."/>
            <person name="O'Flynn C."/>
            <person name="Davis I."/>
            <person name="Jospin G."/>
            <person name="Darling A.E."/>
            <person name="Coil D.A."/>
            <person name="Alexiev A."/>
            <person name="Horsfall A."/>
            <person name="Kirkwood N."/>
            <person name="Harris S."/>
            <person name="Eisen J.A."/>
        </authorList>
    </citation>
    <scope>NUCLEOTIDE SEQUENCE [LARGE SCALE GENOMIC DNA]</scope>
    <source>
        <strain evidence="2">COT-108 OH2762</strain>
    </source>
</reference>
<comment type="caution">
    <text evidence="1">The sequence shown here is derived from an EMBL/GenBank/DDBJ whole genome shotgun (WGS) entry which is preliminary data.</text>
</comment>
<keyword evidence="2" id="KW-1185">Reference proteome</keyword>
<sequence length="303" mass="34805">MTTGRHLMSKYISLTRKSYTILDSIDMKKPIKQISPLLTFVLLTLIATSCFKEPTTAPDVHLIFYPRECKHILASSLQYKTEKIKGNDTWTFIDTIQDGQVEAKKFILSIMTGSDNLPLLPEFIKMMKATSLQYHEGYNLMLNNASVHFESDLASHIIPLERQLRDDYVNSSPRKRIDGRTLTTLLEDWNYRVTGIKSLSIKAETTLFGQPSGTELKQYFYIDRLNPKQIVSYKSKSLLWGYSDEEKITNIDQWLSMGPMASPEMRLCLKSTPPEVPMDVTFIIEMETVEGRKMKATTQIRLL</sequence>
<evidence type="ECO:0000313" key="2">
    <source>
        <dbReference type="Proteomes" id="UP000030101"/>
    </source>
</evidence>
<protein>
    <submittedName>
        <fullName evidence="1">Uncharacterized protein</fullName>
    </submittedName>
</protein>
<evidence type="ECO:0000313" key="1">
    <source>
        <dbReference type="EMBL" id="KGN93079.1"/>
    </source>
</evidence>